<dbReference type="EMBL" id="BJHY01000002">
    <property type="protein sequence ID" value="GDY80016.1"/>
    <property type="molecule type" value="Genomic_DNA"/>
</dbReference>
<gene>
    <name evidence="1" type="ORF">SAV31267_095010</name>
</gene>
<organism evidence="1 2">
    <name type="scientific">Streptomyces avermitilis</name>
    <dbReference type="NCBI Taxonomy" id="33903"/>
    <lineage>
        <taxon>Bacteria</taxon>
        <taxon>Bacillati</taxon>
        <taxon>Actinomycetota</taxon>
        <taxon>Actinomycetes</taxon>
        <taxon>Kitasatosporales</taxon>
        <taxon>Streptomycetaceae</taxon>
        <taxon>Streptomyces</taxon>
    </lineage>
</organism>
<name>A0A4D4N854_STRAX</name>
<proteinExistence type="predicted"/>
<reference evidence="1 2" key="1">
    <citation type="submission" date="2019-04" db="EMBL/GenBank/DDBJ databases">
        <title>Draft genome sequences of Streptomyces avermitilis ATCC 31267.</title>
        <authorList>
            <person name="Komaki H."/>
            <person name="Tamura T."/>
            <person name="Hosoyama A."/>
        </authorList>
    </citation>
    <scope>NUCLEOTIDE SEQUENCE [LARGE SCALE GENOMIC DNA]</scope>
    <source>
        <strain evidence="1 2">ATCC 31267</strain>
    </source>
</reference>
<dbReference type="Proteomes" id="UP000299211">
    <property type="component" value="Unassembled WGS sequence"/>
</dbReference>
<accession>A0A4D4N854</accession>
<comment type="caution">
    <text evidence="1">The sequence shown here is derived from an EMBL/GenBank/DDBJ whole genome shotgun (WGS) entry which is preliminary data.</text>
</comment>
<sequence>MSGLLPAVPDTSRFRLPSTFFTPGRRDAADGLAVRAGRDAAVGAAVLAGWDWVPFSVVTAASDAGPVDTVRASTGAATSVNASGTTVS</sequence>
<dbReference type="AlphaFoldDB" id="A0A4D4N854"/>
<evidence type="ECO:0000313" key="1">
    <source>
        <dbReference type="EMBL" id="GDY80016.1"/>
    </source>
</evidence>
<evidence type="ECO:0000313" key="2">
    <source>
        <dbReference type="Proteomes" id="UP000299211"/>
    </source>
</evidence>
<protein>
    <submittedName>
        <fullName evidence="1">Uncharacterized protein</fullName>
    </submittedName>
</protein>